<dbReference type="EMBL" id="JANIEK010000001">
    <property type="protein sequence ID" value="MCT4793921.1"/>
    <property type="molecule type" value="Genomic_DNA"/>
</dbReference>
<evidence type="ECO:0000313" key="2">
    <source>
        <dbReference type="Proteomes" id="UP001206821"/>
    </source>
</evidence>
<name>A0ABT2KWE6_9BACL</name>
<organism evidence="1 2">
    <name type="scientific">Exiguobacterium alkaliphilum</name>
    <dbReference type="NCBI Taxonomy" id="1428684"/>
    <lineage>
        <taxon>Bacteria</taxon>
        <taxon>Bacillati</taxon>
        <taxon>Bacillota</taxon>
        <taxon>Bacilli</taxon>
        <taxon>Bacillales</taxon>
        <taxon>Bacillales Family XII. Incertae Sedis</taxon>
        <taxon>Exiguobacterium</taxon>
    </lineage>
</organism>
<comment type="caution">
    <text evidence="1">The sequence shown here is derived from an EMBL/GenBank/DDBJ whole genome shotgun (WGS) entry which is preliminary data.</text>
</comment>
<dbReference type="RefSeq" id="WP_245175459.1">
    <property type="nucleotide sequence ID" value="NZ_JANIEK010000001.1"/>
</dbReference>
<proteinExistence type="predicted"/>
<dbReference type="Proteomes" id="UP001206821">
    <property type="component" value="Unassembled WGS sequence"/>
</dbReference>
<keyword evidence="2" id="KW-1185">Reference proteome</keyword>
<sequence>MVQLSLKRKMKVLFVIDRLQEDDEGLPLHGVNGLKMGRLLLGESIPFGRLLYDRDVALAAGHSHLKRIGIETMFLGDERFYPELLRGKRRALVAHDDYYKAVQRYTKHLQAVHSKCTKLHTIVLFGRSTHLLYDDAIKRLEEENEHVAAAFNTMEVLRLPAVHRLVRDERIGQVKDIVERLAPSNS</sequence>
<accession>A0ABT2KWE6</accession>
<reference evidence="1 2" key="1">
    <citation type="submission" date="2022-07" db="EMBL/GenBank/DDBJ databases">
        <title>Genomic and pangenome structural analysis of the polyextremophile Exiguobacterium.</title>
        <authorList>
            <person name="Shen L."/>
        </authorList>
    </citation>
    <scope>NUCLEOTIDE SEQUENCE [LARGE SCALE GENOMIC DNA]</scope>
    <source>
        <strain evidence="1 2">12_1</strain>
    </source>
</reference>
<protein>
    <submittedName>
        <fullName evidence="1">Uncharacterized protein</fullName>
    </submittedName>
</protein>
<gene>
    <name evidence="1" type="ORF">NQG31_00120</name>
</gene>
<evidence type="ECO:0000313" key="1">
    <source>
        <dbReference type="EMBL" id="MCT4793921.1"/>
    </source>
</evidence>